<keyword evidence="2" id="KW-0677">Repeat</keyword>
<evidence type="ECO:0000256" key="3">
    <source>
        <dbReference type="ARBA" id="ARBA00043952"/>
    </source>
</evidence>
<organism evidence="4 5">
    <name type="scientific">Malassezia sympodialis (strain ATCC 42132)</name>
    <name type="common">Atopic eczema-associated yeast</name>
    <dbReference type="NCBI Taxonomy" id="1230383"/>
    <lineage>
        <taxon>Eukaryota</taxon>
        <taxon>Fungi</taxon>
        <taxon>Dikarya</taxon>
        <taxon>Basidiomycota</taxon>
        <taxon>Ustilaginomycotina</taxon>
        <taxon>Malasseziomycetes</taxon>
        <taxon>Malasseziales</taxon>
        <taxon>Malasseziaceae</taxon>
        <taxon>Malassezia</taxon>
    </lineage>
</organism>
<dbReference type="EMBL" id="LT671824">
    <property type="protein sequence ID" value="SHO78221.1"/>
    <property type="molecule type" value="Genomic_DNA"/>
</dbReference>
<dbReference type="InterPro" id="IPR015943">
    <property type="entry name" value="WD40/YVTN_repeat-like_dom_sf"/>
</dbReference>
<proteinExistence type="predicted"/>
<sequence>MHHATSRFTESTELCADSIESHPSIPLIFAESTYQVDQDQKDALVSSSPAYTRRGRCNLKKASIDIEGKVTCSIIDSWEGAAVLDTKWCLAKSHEPSPHSGVLGIADATGCLNLMKLTTEDSQFHLSPWKVWQMNDEGALCLSLDWSDRGPNEMATDAKLILSQSNGTLCMVPSLNSESSLKDEMQVWRAHDYEAWIAAWDCWSNGNVVWSGGDDLSLKGWDMRMTIQSGSRDPTFTCKRGFDGGITSIQSHPHRPHYWAL</sequence>
<dbReference type="GO" id="GO:0061685">
    <property type="term" value="F:diphthine methylesterase activity"/>
    <property type="evidence" value="ECO:0007669"/>
    <property type="project" value="TreeGrafter"/>
</dbReference>
<dbReference type="VEuPathDB" id="FungiDB:MSYG_2563"/>
<name>A0A1M8A736_MALS4</name>
<comment type="pathway">
    <text evidence="3">Protein modification.</text>
</comment>
<dbReference type="GO" id="GO:0017183">
    <property type="term" value="P:protein histidyl modification to diphthamide"/>
    <property type="evidence" value="ECO:0007669"/>
    <property type="project" value="TreeGrafter"/>
</dbReference>
<accession>A0A1M8A736</accession>
<dbReference type="InterPro" id="IPR036322">
    <property type="entry name" value="WD40_repeat_dom_sf"/>
</dbReference>
<reference evidence="5" key="1">
    <citation type="journal article" date="2017" name="Nucleic Acids Res.">
        <title>Proteogenomics produces comprehensive and highly accurate protein-coding gene annotation in a complete genome assembly of Malassezia sympodialis.</title>
        <authorList>
            <person name="Zhu Y."/>
            <person name="Engstroem P.G."/>
            <person name="Tellgren-Roth C."/>
            <person name="Baudo C.D."/>
            <person name="Kennell J.C."/>
            <person name="Sun S."/>
            <person name="Billmyre R.B."/>
            <person name="Schroeder M.S."/>
            <person name="Andersson A."/>
            <person name="Holm T."/>
            <person name="Sigurgeirsson B."/>
            <person name="Wu G."/>
            <person name="Sankaranarayanan S.R."/>
            <person name="Siddharthan R."/>
            <person name="Sanyal K."/>
            <person name="Lundeberg J."/>
            <person name="Nystedt B."/>
            <person name="Boekhout T."/>
            <person name="Dawson T.L. Jr."/>
            <person name="Heitman J."/>
            <person name="Scheynius A."/>
            <person name="Lehtioe J."/>
        </authorList>
    </citation>
    <scope>NUCLEOTIDE SEQUENCE [LARGE SCALE GENOMIC DNA]</scope>
    <source>
        <strain evidence="5">ATCC 42132</strain>
    </source>
</reference>
<dbReference type="InterPro" id="IPR052415">
    <property type="entry name" value="Diphthine_MTase"/>
</dbReference>
<dbReference type="AlphaFoldDB" id="A0A1M8A736"/>
<dbReference type="Proteomes" id="UP000186303">
    <property type="component" value="Chromosome 4"/>
</dbReference>
<dbReference type="GO" id="GO:0005737">
    <property type="term" value="C:cytoplasm"/>
    <property type="evidence" value="ECO:0007669"/>
    <property type="project" value="TreeGrafter"/>
</dbReference>
<keyword evidence="5" id="KW-1185">Reference proteome</keyword>
<evidence type="ECO:0000313" key="5">
    <source>
        <dbReference type="Proteomes" id="UP000186303"/>
    </source>
</evidence>
<protein>
    <submittedName>
        <fullName evidence="4">Uncharacterized protein</fullName>
    </submittedName>
</protein>
<dbReference type="PANTHER" id="PTHR46042:SF1">
    <property type="entry name" value="DIPHTHINE METHYLTRANSFERASE"/>
    <property type="match status" value="1"/>
</dbReference>
<keyword evidence="1" id="KW-0853">WD repeat</keyword>
<dbReference type="Gene3D" id="2.130.10.10">
    <property type="entry name" value="YVTN repeat-like/Quinoprotein amine dehydrogenase"/>
    <property type="match status" value="1"/>
</dbReference>
<evidence type="ECO:0000256" key="1">
    <source>
        <dbReference type="ARBA" id="ARBA00022574"/>
    </source>
</evidence>
<dbReference type="PANTHER" id="PTHR46042">
    <property type="entry name" value="DIPHTHINE METHYLTRANSFERASE"/>
    <property type="match status" value="1"/>
</dbReference>
<dbReference type="STRING" id="1230383.A0A1M8A736"/>
<dbReference type="OrthoDB" id="1930760at2759"/>
<gene>
    <name evidence="4" type="ORF">MSYG_2563</name>
</gene>
<evidence type="ECO:0000256" key="2">
    <source>
        <dbReference type="ARBA" id="ARBA00022737"/>
    </source>
</evidence>
<evidence type="ECO:0000313" key="4">
    <source>
        <dbReference type="EMBL" id="SHO78221.1"/>
    </source>
</evidence>
<dbReference type="SUPFAM" id="SSF50978">
    <property type="entry name" value="WD40 repeat-like"/>
    <property type="match status" value="1"/>
</dbReference>